<dbReference type="HOGENOM" id="CLU_077077_0_0_11"/>
<keyword evidence="2 4" id="KW-0315">Glutamine amidotransferase</keyword>
<dbReference type="RefSeq" id="WP_013676962.1">
    <property type="nucleotide sequence ID" value="NC_015312.1"/>
</dbReference>
<dbReference type="STRING" id="675635.Psed_4914"/>
<accession>F4CLK3</accession>
<sequence>MCGIVGLHLKNPALEPELGRLFVPMLEAMTSRGPDSAGLATYDAEGMHVIKDVGLPRDICAAHDIAARSGHQAVGHTRMATESAVTSDHAHPFTPLADLALVHNGSFSNHASIRRTLARQGIACTTDNDSEVAARFIARELTEGADLEDAMRSVLKEFDGFFTLLVTSGTQFAVLRDSFACKPAVIAETADYVAMASEYHALAELPGIGDARIVEPEPERVYAWSR</sequence>
<dbReference type="OrthoDB" id="9763290at2"/>
<dbReference type="EMBL" id="CP002593">
    <property type="protein sequence ID" value="AEA27056.1"/>
    <property type="molecule type" value="Genomic_DNA"/>
</dbReference>
<dbReference type="AlphaFoldDB" id="F4CLK3"/>
<dbReference type="KEGG" id="pdx:Psed_4914"/>
<dbReference type="Gene3D" id="3.60.20.10">
    <property type="entry name" value="Glutamine Phosphoribosylpyrophosphate, subunit 1, domain 1"/>
    <property type="match status" value="1"/>
</dbReference>
<gene>
    <name evidence="4" type="ordered locus">Psed_4914</name>
</gene>
<proteinExistence type="predicted"/>
<dbReference type="SUPFAM" id="SSF56235">
    <property type="entry name" value="N-terminal nucleophile aminohydrolases (Ntn hydrolases)"/>
    <property type="match status" value="1"/>
</dbReference>
<dbReference type="InterPro" id="IPR029055">
    <property type="entry name" value="Ntn_hydrolases_N"/>
</dbReference>
<evidence type="ECO:0000313" key="5">
    <source>
        <dbReference type="Proteomes" id="UP000007809"/>
    </source>
</evidence>
<evidence type="ECO:0000259" key="3">
    <source>
        <dbReference type="PROSITE" id="PS51278"/>
    </source>
</evidence>
<dbReference type="InterPro" id="IPR017932">
    <property type="entry name" value="GATase_2_dom"/>
</dbReference>
<keyword evidence="1" id="KW-0808">Transferase</keyword>
<dbReference type="GO" id="GO:0016740">
    <property type="term" value="F:transferase activity"/>
    <property type="evidence" value="ECO:0007669"/>
    <property type="project" value="UniProtKB-KW"/>
</dbReference>
<evidence type="ECO:0000256" key="1">
    <source>
        <dbReference type="ARBA" id="ARBA00022679"/>
    </source>
</evidence>
<evidence type="ECO:0000256" key="2">
    <source>
        <dbReference type="ARBA" id="ARBA00022962"/>
    </source>
</evidence>
<keyword evidence="5" id="KW-1185">Reference proteome</keyword>
<dbReference type="Pfam" id="PF13522">
    <property type="entry name" value="GATase_6"/>
    <property type="match status" value="1"/>
</dbReference>
<evidence type="ECO:0000313" key="4">
    <source>
        <dbReference type="EMBL" id="AEA27056.1"/>
    </source>
</evidence>
<dbReference type="eggNOG" id="COG0034">
    <property type="taxonomic scope" value="Bacteria"/>
</dbReference>
<protein>
    <submittedName>
        <fullName evidence="4">Glutamine amidotransferase class-II</fullName>
    </submittedName>
</protein>
<organism evidence="4 5">
    <name type="scientific">Pseudonocardia dioxanivorans (strain ATCC 55486 / DSM 44775 / JCM 13855 / CB1190)</name>
    <dbReference type="NCBI Taxonomy" id="675635"/>
    <lineage>
        <taxon>Bacteria</taxon>
        <taxon>Bacillati</taxon>
        <taxon>Actinomycetota</taxon>
        <taxon>Actinomycetes</taxon>
        <taxon>Pseudonocardiales</taxon>
        <taxon>Pseudonocardiaceae</taxon>
        <taxon>Pseudonocardia</taxon>
    </lineage>
</organism>
<name>F4CLK3_PSEUX</name>
<dbReference type="Proteomes" id="UP000007809">
    <property type="component" value="Chromosome"/>
</dbReference>
<reference evidence="4 5" key="1">
    <citation type="journal article" date="2011" name="J. Bacteriol.">
        <title>Genome sequence of the 1,4-dioxane-degrading Pseudonocardia dioxanivorans strain CB1190.</title>
        <authorList>
            <person name="Sales C.M."/>
            <person name="Mahendra S."/>
            <person name="Grostern A."/>
            <person name="Parales R.E."/>
            <person name="Goodwin L.A."/>
            <person name="Woyke T."/>
            <person name="Nolan M."/>
            <person name="Lapidus A."/>
            <person name="Chertkov O."/>
            <person name="Ovchinnikova G."/>
            <person name="Sczyrba A."/>
            <person name="Alvarez-Cohen L."/>
        </authorList>
    </citation>
    <scope>NUCLEOTIDE SEQUENCE [LARGE SCALE GENOMIC DNA]</scope>
    <source>
        <strain evidence="5">ATCC 55486 / DSM 44775 / JCM 13855 / CB1190</strain>
    </source>
</reference>
<feature type="domain" description="Glutamine amidotransferase type-2" evidence="3">
    <location>
        <begin position="2"/>
        <end position="226"/>
    </location>
</feature>
<dbReference type="PANTHER" id="PTHR11907">
    <property type="entry name" value="AMIDOPHOSPHORIBOSYLTRANSFERASE"/>
    <property type="match status" value="1"/>
</dbReference>
<dbReference type="PROSITE" id="PS51278">
    <property type="entry name" value="GATASE_TYPE_2"/>
    <property type="match status" value="1"/>
</dbReference>